<dbReference type="AlphaFoldDB" id="A0A9N9SG60"/>
<proteinExistence type="predicted"/>
<gene>
    <name evidence="2" type="ORF">PHAECO_LOCUS8225</name>
</gene>
<dbReference type="InterPro" id="IPR032071">
    <property type="entry name" value="DUF4806"/>
</dbReference>
<organism evidence="2 3">
    <name type="scientific">Phaedon cochleariae</name>
    <name type="common">Mustard beetle</name>
    <dbReference type="NCBI Taxonomy" id="80249"/>
    <lineage>
        <taxon>Eukaryota</taxon>
        <taxon>Metazoa</taxon>
        <taxon>Ecdysozoa</taxon>
        <taxon>Arthropoda</taxon>
        <taxon>Hexapoda</taxon>
        <taxon>Insecta</taxon>
        <taxon>Pterygota</taxon>
        <taxon>Neoptera</taxon>
        <taxon>Endopterygota</taxon>
        <taxon>Coleoptera</taxon>
        <taxon>Polyphaga</taxon>
        <taxon>Cucujiformia</taxon>
        <taxon>Chrysomeloidea</taxon>
        <taxon>Chrysomelidae</taxon>
        <taxon>Chrysomelinae</taxon>
        <taxon>Chrysomelini</taxon>
        <taxon>Phaedon</taxon>
    </lineage>
</organism>
<dbReference type="EMBL" id="OU896710">
    <property type="protein sequence ID" value="CAG9820693.1"/>
    <property type="molecule type" value="Genomic_DNA"/>
</dbReference>
<dbReference type="PANTHER" id="PTHR34153:SF2">
    <property type="entry name" value="SI:CH211-262H13.3-RELATED"/>
    <property type="match status" value="1"/>
</dbReference>
<keyword evidence="3" id="KW-1185">Reference proteome</keyword>
<evidence type="ECO:0000313" key="2">
    <source>
        <dbReference type="EMBL" id="CAG9820693.1"/>
    </source>
</evidence>
<dbReference type="Proteomes" id="UP001153737">
    <property type="component" value="Chromosome 4"/>
</dbReference>
<evidence type="ECO:0000259" key="1">
    <source>
        <dbReference type="Pfam" id="PF16064"/>
    </source>
</evidence>
<dbReference type="OrthoDB" id="6776294at2759"/>
<name>A0A9N9SG60_PHACE</name>
<sequence length="143" mass="16614">MSRNIASVNILQLERPGNSHNLPVSNKQEYKALERFLNKELSFEYNMKKRFAAIGGASVRNTVMGMLKFLLRNEVAMKFNWAGSDKRPFKTTNMMKVIKEAAIYSYRGRDDQDLTDEVIEESVKDWLKLAKARYGYSSNRKHK</sequence>
<protein>
    <recommendedName>
        <fullName evidence="1">DUF4806 domain-containing protein</fullName>
    </recommendedName>
</protein>
<reference evidence="2" key="1">
    <citation type="submission" date="2022-01" db="EMBL/GenBank/DDBJ databases">
        <authorList>
            <person name="King R."/>
        </authorList>
    </citation>
    <scope>NUCLEOTIDE SEQUENCE</scope>
</reference>
<dbReference type="PANTHER" id="PTHR34153">
    <property type="entry name" value="SI:CH211-262H13.3-RELATED-RELATED"/>
    <property type="match status" value="1"/>
</dbReference>
<reference evidence="2" key="2">
    <citation type="submission" date="2022-10" db="EMBL/GenBank/DDBJ databases">
        <authorList>
            <consortium name="ENA_rothamsted_submissions"/>
            <consortium name="culmorum"/>
            <person name="King R."/>
        </authorList>
    </citation>
    <scope>NUCLEOTIDE SEQUENCE</scope>
</reference>
<feature type="domain" description="DUF4806" evidence="1">
    <location>
        <begin position="21"/>
        <end position="98"/>
    </location>
</feature>
<dbReference type="Pfam" id="PF16064">
    <property type="entry name" value="DUF4806"/>
    <property type="match status" value="1"/>
</dbReference>
<accession>A0A9N9SG60</accession>
<evidence type="ECO:0000313" key="3">
    <source>
        <dbReference type="Proteomes" id="UP001153737"/>
    </source>
</evidence>